<dbReference type="Pfam" id="PF13692">
    <property type="entry name" value="Glyco_trans_1_4"/>
    <property type="match status" value="1"/>
</dbReference>
<dbReference type="CDD" id="cd03809">
    <property type="entry name" value="GT4_MtfB-like"/>
    <property type="match status" value="1"/>
</dbReference>
<comment type="caution">
    <text evidence="1">The sequence shown here is derived from an EMBL/GenBank/DDBJ whole genome shotgun (WGS) entry which is preliminary data.</text>
</comment>
<reference evidence="2" key="1">
    <citation type="journal article" date="2019" name="Int. J. Syst. Evol. Microbiol.">
        <title>The Global Catalogue of Microorganisms (GCM) 10K type strain sequencing project: providing services to taxonomists for standard genome sequencing and annotation.</title>
        <authorList>
            <consortium name="The Broad Institute Genomics Platform"/>
            <consortium name="The Broad Institute Genome Sequencing Center for Infectious Disease"/>
            <person name="Wu L."/>
            <person name="Ma J."/>
        </authorList>
    </citation>
    <scope>NUCLEOTIDE SEQUENCE [LARGE SCALE GENOMIC DNA]</scope>
    <source>
        <strain evidence="2">JCM 16603</strain>
    </source>
</reference>
<evidence type="ECO:0000313" key="1">
    <source>
        <dbReference type="EMBL" id="GAA4005766.1"/>
    </source>
</evidence>
<organism evidence="1 2">
    <name type="scientific">Sphingomonas humi</name>
    <dbReference type="NCBI Taxonomy" id="335630"/>
    <lineage>
        <taxon>Bacteria</taxon>
        <taxon>Pseudomonadati</taxon>
        <taxon>Pseudomonadota</taxon>
        <taxon>Alphaproteobacteria</taxon>
        <taxon>Sphingomonadales</taxon>
        <taxon>Sphingomonadaceae</taxon>
        <taxon>Sphingomonas</taxon>
    </lineage>
</organism>
<dbReference type="SUPFAM" id="SSF53756">
    <property type="entry name" value="UDP-Glycosyltransferase/glycogen phosphorylase"/>
    <property type="match status" value="1"/>
</dbReference>
<dbReference type="Gene3D" id="3.40.50.2000">
    <property type="entry name" value="Glycogen Phosphorylase B"/>
    <property type="match status" value="1"/>
</dbReference>
<gene>
    <name evidence="1" type="ORF">GCM10022211_17650</name>
</gene>
<proteinExistence type="predicted"/>
<dbReference type="RefSeq" id="WP_344709894.1">
    <property type="nucleotide sequence ID" value="NZ_BAAAZD010000002.1"/>
</dbReference>
<dbReference type="PANTHER" id="PTHR46401">
    <property type="entry name" value="GLYCOSYLTRANSFERASE WBBK-RELATED"/>
    <property type="match status" value="1"/>
</dbReference>
<sequence>MRALATFGHFIARQIWLATHQRKAVKLADVALPRLLVDVSTIIRHDAQTGIQRVVRGVWTELLKRHGKEFELVPVQATRSRGYCYVPLEGMEFGKDEDAEVPVIARAGDRFLGLDFSAHFLPKYTRQLKAWRDAGASIHLVVYDLLPVQHPEWFTQPGQTHYRRWLSVLIEQADQAICISKQVAHDLGELFYQRRPVRCPAITTMRLGGDIAASRPSAGICGEVAALLDRFTFRPAVLMVGTVEPRKGYDVALAAFEHLWATRGGEAPDLVIVGKPGWKTGPLQRRLRTHPEYGKRLHWLTGVTDEGLCELYAVCRGLLMASRGEGMGLPLLEAASHRRPLLVRDLPVFREQQLAGVQYFEDDSPEALAGPLLRLATDRDPLPVQRALPTWGDSVTDLLAKLTLPDGASTTDIGDVGEQRRARA</sequence>
<keyword evidence="2" id="KW-1185">Reference proteome</keyword>
<name>A0ABP7S2V4_9SPHN</name>
<evidence type="ECO:0000313" key="2">
    <source>
        <dbReference type="Proteomes" id="UP001501310"/>
    </source>
</evidence>
<accession>A0ABP7S2V4</accession>
<evidence type="ECO:0008006" key="3">
    <source>
        <dbReference type="Google" id="ProtNLM"/>
    </source>
</evidence>
<dbReference type="EMBL" id="BAAAZD010000002">
    <property type="protein sequence ID" value="GAA4005766.1"/>
    <property type="molecule type" value="Genomic_DNA"/>
</dbReference>
<protein>
    <recommendedName>
        <fullName evidence="3">Glycosyl transferase family 1 domain-containing protein</fullName>
    </recommendedName>
</protein>
<dbReference type="Proteomes" id="UP001501310">
    <property type="component" value="Unassembled WGS sequence"/>
</dbReference>
<dbReference type="PANTHER" id="PTHR46401:SF9">
    <property type="entry name" value="MANNOSYLTRANSFERASE A"/>
    <property type="match status" value="1"/>
</dbReference>